<gene>
    <name evidence="1" type="ORF">ANCCAN_23055</name>
</gene>
<dbReference type="SUPFAM" id="SSF47895">
    <property type="entry name" value="Transducin (alpha subunit), insertion domain"/>
    <property type="match status" value="1"/>
</dbReference>
<dbReference type="STRING" id="29170.A0A368FG14"/>
<dbReference type="Proteomes" id="UP000252519">
    <property type="component" value="Unassembled WGS sequence"/>
</dbReference>
<dbReference type="EMBL" id="JOJR01001368">
    <property type="protein sequence ID" value="RCN31171.1"/>
    <property type="molecule type" value="Genomic_DNA"/>
</dbReference>
<dbReference type="OrthoDB" id="5817230at2759"/>
<protein>
    <submittedName>
        <fullName evidence="1">Uncharacterized protein</fullName>
    </submittedName>
</protein>
<sequence length="127" mass="15104">MRILHNNGFTEDEMTQQKRVVYNNTVTAIHQLIKAMQQYQIKYSSPDREVDAMVVQDVIKQGRESEPFTPELAVAIKVLRRNYEWISLRAYTGAILRYILDDPHLQNMLTWFLGQERLFEHERNYST</sequence>
<keyword evidence="2" id="KW-1185">Reference proteome</keyword>
<dbReference type="InterPro" id="IPR011025">
    <property type="entry name" value="GproteinA_insert"/>
</dbReference>
<comment type="caution">
    <text evidence="1">The sequence shown here is derived from an EMBL/GenBank/DDBJ whole genome shotgun (WGS) entry which is preliminary data.</text>
</comment>
<dbReference type="AlphaFoldDB" id="A0A368FG14"/>
<reference evidence="1 2" key="1">
    <citation type="submission" date="2014-10" db="EMBL/GenBank/DDBJ databases">
        <title>Draft genome of the hookworm Ancylostoma caninum.</title>
        <authorList>
            <person name="Mitreva M."/>
        </authorList>
    </citation>
    <scope>NUCLEOTIDE SEQUENCE [LARGE SCALE GENOMIC DNA]</scope>
    <source>
        <strain evidence="1 2">Baltimore</strain>
    </source>
</reference>
<dbReference type="Gene3D" id="1.10.400.10">
    <property type="entry name" value="GI Alpha 1, domain 2-like"/>
    <property type="match status" value="1"/>
</dbReference>
<organism evidence="1 2">
    <name type="scientific">Ancylostoma caninum</name>
    <name type="common">Dog hookworm</name>
    <dbReference type="NCBI Taxonomy" id="29170"/>
    <lineage>
        <taxon>Eukaryota</taxon>
        <taxon>Metazoa</taxon>
        <taxon>Ecdysozoa</taxon>
        <taxon>Nematoda</taxon>
        <taxon>Chromadorea</taxon>
        <taxon>Rhabditida</taxon>
        <taxon>Rhabditina</taxon>
        <taxon>Rhabditomorpha</taxon>
        <taxon>Strongyloidea</taxon>
        <taxon>Ancylostomatidae</taxon>
        <taxon>Ancylostomatinae</taxon>
        <taxon>Ancylostoma</taxon>
    </lineage>
</organism>
<dbReference type="GO" id="GO:0007165">
    <property type="term" value="P:signal transduction"/>
    <property type="evidence" value="ECO:0007669"/>
    <property type="project" value="InterPro"/>
</dbReference>
<accession>A0A368FG14</accession>
<evidence type="ECO:0000313" key="1">
    <source>
        <dbReference type="EMBL" id="RCN31171.1"/>
    </source>
</evidence>
<name>A0A368FG14_ANCCA</name>
<proteinExistence type="predicted"/>
<evidence type="ECO:0000313" key="2">
    <source>
        <dbReference type="Proteomes" id="UP000252519"/>
    </source>
</evidence>